<feature type="domain" description="Schlafen AlbA-2" evidence="3">
    <location>
        <begin position="11"/>
        <end position="130"/>
    </location>
</feature>
<dbReference type="AlphaFoldDB" id="A0A7S7AWL3"/>
<dbReference type="PANTHER" id="PTHR30595">
    <property type="entry name" value="GLPR-RELATED TRANSCRIPTIONAL REPRESSOR"/>
    <property type="match status" value="1"/>
</dbReference>
<evidence type="ECO:0000259" key="3">
    <source>
        <dbReference type="Pfam" id="PF04326"/>
    </source>
</evidence>
<dbReference type="SUPFAM" id="SSF46785">
    <property type="entry name" value="Winged helix' DNA-binding domain"/>
    <property type="match status" value="1"/>
</dbReference>
<evidence type="ECO:0000313" key="5">
    <source>
        <dbReference type="Proteomes" id="UP000593915"/>
    </source>
</evidence>
<dbReference type="GO" id="GO:0006355">
    <property type="term" value="P:regulation of DNA-templated transcription"/>
    <property type="evidence" value="ECO:0007669"/>
    <property type="project" value="InterPro"/>
</dbReference>
<reference evidence="4 5" key="1">
    <citation type="submission" date="2020-09" db="EMBL/GenBank/DDBJ databases">
        <title>Characterization of Treponema spp. from bovine digital dermatitis in Korea.</title>
        <authorList>
            <person name="Espiritu H.M."/>
            <person name="Cho Y.I."/>
            <person name="Mamuad L."/>
        </authorList>
    </citation>
    <scope>NUCLEOTIDE SEQUENCE [LARGE SCALE GENOMIC DNA]</scope>
    <source>
        <strain evidence="4 5">KS1</strain>
    </source>
</reference>
<dbReference type="Gene3D" id="1.10.10.10">
    <property type="entry name" value="Winged helix-like DNA-binding domain superfamily/Winged helix DNA-binding domain"/>
    <property type="match status" value="1"/>
</dbReference>
<dbReference type="PANTHER" id="PTHR30595:SF6">
    <property type="entry name" value="SCHLAFEN ALBA-2 DOMAIN-CONTAINING PROTEIN"/>
    <property type="match status" value="1"/>
</dbReference>
<dbReference type="InterPro" id="IPR036388">
    <property type="entry name" value="WH-like_DNA-bd_sf"/>
</dbReference>
<name>A0A7S7AWL3_9SPIR</name>
<keyword evidence="2" id="KW-0804">Transcription</keyword>
<dbReference type="Pfam" id="PF13749">
    <property type="entry name" value="HATPase_c_4"/>
    <property type="match status" value="1"/>
</dbReference>
<dbReference type="InterPro" id="IPR038461">
    <property type="entry name" value="Schlafen_AlbA_2_dom_sf"/>
</dbReference>
<dbReference type="InterPro" id="IPR007421">
    <property type="entry name" value="Schlafen_AlbA_2_dom"/>
</dbReference>
<accession>A0A7S7AWL3</accession>
<sequence length="473" mass="53458">MILEEEIERGESRTLEYKVELPADSLKWIKSVIAFANTSGGKLVLGINNKREFVGLSKETDIFKLKDSIADTIGQMCEPQVMFDVSPETVKNVQLLVLQIYPGNATPYYIKSVGKETGTYIRLGATTRNADSAILDELYYRGKHLFYDEFPNMELKITNDDIAYLCKDFSTRSQRKITQKDLENLHLLIGHDKRTGTNALAILLGKHNHNSRIQCARFKGTDRVHFLDKKEYEGPLCEQIDGAFNFVLAHINMELEINGIVHQEKYELPPAAIREMIVNAVTHRNYQMNSSVQVAVYDNRVEISSPGTLYGTLTLEEAMQGRSCLRNQTLARTLEKIGIIEGWGTGLRRIFALCDENKIEYPVFEELGTMMRISFYRPFLKKIGDKSAINKQIGDKSAINKQIGDKSAINVEAKILEYLKAHPNAKSQDIAGHIRLKISRTRDYLAQLVEAGKVQPSGGNKNRTYSLQQDGTI</sequence>
<dbReference type="InterPro" id="IPR038475">
    <property type="entry name" value="RecG_C_sf"/>
</dbReference>
<dbReference type="Pfam" id="PF04326">
    <property type="entry name" value="SLFN_AlbA_2"/>
    <property type="match status" value="1"/>
</dbReference>
<dbReference type="RefSeq" id="WP_194076466.1">
    <property type="nucleotide sequence ID" value="NZ_CP061839.1"/>
</dbReference>
<dbReference type="InterPro" id="IPR036390">
    <property type="entry name" value="WH_DNA-bd_sf"/>
</dbReference>
<dbReference type="Proteomes" id="UP000593915">
    <property type="component" value="Chromosome"/>
</dbReference>
<dbReference type="Pfam" id="PF04703">
    <property type="entry name" value="FaeA"/>
    <property type="match status" value="1"/>
</dbReference>
<dbReference type="EMBL" id="CP061839">
    <property type="protein sequence ID" value="QOW61027.1"/>
    <property type="molecule type" value="Genomic_DNA"/>
</dbReference>
<evidence type="ECO:0000313" key="4">
    <source>
        <dbReference type="EMBL" id="QOW61027.1"/>
    </source>
</evidence>
<dbReference type="InterPro" id="IPR006793">
    <property type="entry name" value="FaeA"/>
</dbReference>
<gene>
    <name evidence="4" type="ORF">IFE08_00975</name>
</gene>
<evidence type="ECO:0000256" key="2">
    <source>
        <dbReference type="ARBA" id="ARBA00023163"/>
    </source>
</evidence>
<proteinExistence type="predicted"/>
<dbReference type="Gene3D" id="3.30.565.60">
    <property type="match status" value="1"/>
</dbReference>
<dbReference type="Gene3D" id="3.30.950.30">
    <property type="entry name" value="Schlafen, AAA domain"/>
    <property type="match status" value="1"/>
</dbReference>
<organism evidence="4 5">
    <name type="scientific">Treponema pedis</name>
    <dbReference type="NCBI Taxonomy" id="409322"/>
    <lineage>
        <taxon>Bacteria</taxon>
        <taxon>Pseudomonadati</taxon>
        <taxon>Spirochaetota</taxon>
        <taxon>Spirochaetia</taxon>
        <taxon>Spirochaetales</taxon>
        <taxon>Treponemataceae</taxon>
        <taxon>Treponema</taxon>
    </lineage>
</organism>
<keyword evidence="1" id="KW-0805">Transcription regulation</keyword>
<evidence type="ECO:0000256" key="1">
    <source>
        <dbReference type="ARBA" id="ARBA00023015"/>
    </source>
</evidence>
<protein>
    <submittedName>
        <fullName evidence="4">Putative DNA binding domain-containing protein</fullName>
    </submittedName>
</protein>